<dbReference type="HOGENOM" id="CLU_1431344_0_0_1"/>
<accession>E9I7V4</accession>
<protein>
    <recommendedName>
        <fullName evidence="4">Sialate O-acetylesterase domain-containing protein</fullName>
    </recommendedName>
</protein>
<feature type="compositionally biased region" description="Polar residues" evidence="1">
    <location>
        <begin position="1"/>
        <end position="13"/>
    </location>
</feature>
<proteinExistence type="predicted"/>
<feature type="non-terminal residue" evidence="2">
    <location>
        <position position="190"/>
    </location>
</feature>
<evidence type="ECO:0008006" key="4">
    <source>
        <dbReference type="Google" id="ProtNLM"/>
    </source>
</evidence>
<dbReference type="InParanoid" id="E9I7V4"/>
<dbReference type="EMBL" id="GL737529">
    <property type="protein sequence ID" value="EFX59926.1"/>
    <property type="molecule type" value="Genomic_DNA"/>
</dbReference>
<keyword evidence="3" id="KW-1185">Reference proteome</keyword>
<evidence type="ECO:0000313" key="3">
    <source>
        <dbReference type="Proteomes" id="UP000000305"/>
    </source>
</evidence>
<sequence>MATAVPNSYSVDSGQIVRGGRRPPGPTGNLAMDDTTLGGGFLGDSGLALGNVRIAIWGQSNALGRADRADILTAPLSADPALATFDAGTFDRVYIWTGSAYSKLQPSTNNGAAAGQFGSEFGLAVRWMRETTTGNLYLEKWAASGTSIDANMFKRGAWPYTTALSNRTSGNAWLSANGITLDREAWLWVQ</sequence>
<dbReference type="KEGG" id="dpx:DAPPUDRAFT_280330"/>
<dbReference type="AlphaFoldDB" id="E9I7V4"/>
<reference evidence="2 3" key="1">
    <citation type="journal article" date="2011" name="Science">
        <title>The ecoresponsive genome of Daphnia pulex.</title>
        <authorList>
            <person name="Colbourne J.K."/>
            <person name="Pfrender M.E."/>
            <person name="Gilbert D."/>
            <person name="Thomas W.K."/>
            <person name="Tucker A."/>
            <person name="Oakley T.H."/>
            <person name="Tokishita S."/>
            <person name="Aerts A."/>
            <person name="Arnold G.J."/>
            <person name="Basu M.K."/>
            <person name="Bauer D.J."/>
            <person name="Caceres C.E."/>
            <person name="Carmel L."/>
            <person name="Casola C."/>
            <person name="Choi J.H."/>
            <person name="Detter J.C."/>
            <person name="Dong Q."/>
            <person name="Dusheyko S."/>
            <person name="Eads B.D."/>
            <person name="Frohlich T."/>
            <person name="Geiler-Samerotte K.A."/>
            <person name="Gerlach D."/>
            <person name="Hatcher P."/>
            <person name="Jogdeo S."/>
            <person name="Krijgsveld J."/>
            <person name="Kriventseva E.V."/>
            <person name="Kultz D."/>
            <person name="Laforsch C."/>
            <person name="Lindquist E."/>
            <person name="Lopez J."/>
            <person name="Manak J.R."/>
            <person name="Muller J."/>
            <person name="Pangilinan J."/>
            <person name="Patwardhan R.P."/>
            <person name="Pitluck S."/>
            <person name="Pritham E.J."/>
            <person name="Rechtsteiner A."/>
            <person name="Rho M."/>
            <person name="Rogozin I.B."/>
            <person name="Sakarya O."/>
            <person name="Salamov A."/>
            <person name="Schaack S."/>
            <person name="Shapiro H."/>
            <person name="Shiga Y."/>
            <person name="Skalitzky C."/>
            <person name="Smith Z."/>
            <person name="Souvorov A."/>
            <person name="Sung W."/>
            <person name="Tang Z."/>
            <person name="Tsuchiya D."/>
            <person name="Tu H."/>
            <person name="Vos H."/>
            <person name="Wang M."/>
            <person name="Wolf Y.I."/>
            <person name="Yamagata H."/>
            <person name="Yamada T."/>
            <person name="Ye Y."/>
            <person name="Shaw J.R."/>
            <person name="Andrews J."/>
            <person name="Crease T.J."/>
            <person name="Tang H."/>
            <person name="Lucas S.M."/>
            <person name="Robertson H.M."/>
            <person name="Bork P."/>
            <person name="Koonin E.V."/>
            <person name="Zdobnov E.M."/>
            <person name="Grigoriev I.V."/>
            <person name="Lynch M."/>
            <person name="Boore J.L."/>
        </authorList>
    </citation>
    <scope>NUCLEOTIDE SEQUENCE [LARGE SCALE GENOMIC DNA]</scope>
</reference>
<dbReference type="Proteomes" id="UP000000305">
    <property type="component" value="Unassembled WGS sequence"/>
</dbReference>
<name>E9I7V4_DAPPU</name>
<gene>
    <name evidence="2" type="ORF">DAPPUDRAFT_280330</name>
</gene>
<evidence type="ECO:0000256" key="1">
    <source>
        <dbReference type="SAM" id="MobiDB-lite"/>
    </source>
</evidence>
<feature type="region of interest" description="Disordered" evidence="1">
    <location>
        <begin position="1"/>
        <end position="28"/>
    </location>
</feature>
<organism evidence="2 3">
    <name type="scientific">Daphnia pulex</name>
    <name type="common">Water flea</name>
    <dbReference type="NCBI Taxonomy" id="6669"/>
    <lineage>
        <taxon>Eukaryota</taxon>
        <taxon>Metazoa</taxon>
        <taxon>Ecdysozoa</taxon>
        <taxon>Arthropoda</taxon>
        <taxon>Crustacea</taxon>
        <taxon>Branchiopoda</taxon>
        <taxon>Diplostraca</taxon>
        <taxon>Cladocera</taxon>
        <taxon>Anomopoda</taxon>
        <taxon>Daphniidae</taxon>
        <taxon>Daphnia</taxon>
    </lineage>
</organism>
<evidence type="ECO:0000313" key="2">
    <source>
        <dbReference type="EMBL" id="EFX59926.1"/>
    </source>
</evidence>